<dbReference type="AlphaFoldDB" id="A0A395JLB1"/>
<reference evidence="2 3" key="1">
    <citation type="submission" date="2018-06" db="EMBL/GenBank/DDBJ databases">
        <title>Genomic Encyclopedia of Type Strains, Phase IV (KMG-IV): sequencing the most valuable type-strain genomes for metagenomic binning, comparative biology and taxonomic classification.</title>
        <authorList>
            <person name="Goeker M."/>
        </authorList>
    </citation>
    <scope>NUCLEOTIDE SEQUENCE [LARGE SCALE GENOMIC DNA]</scope>
    <source>
        <strain evidence="2 3">DSM 24032</strain>
    </source>
</reference>
<protein>
    <submittedName>
        <fullName evidence="2">YHS domain-containing protein</fullName>
    </submittedName>
</protein>
<comment type="caution">
    <text evidence="2">The sequence shown here is derived from an EMBL/GenBank/DDBJ whole genome shotgun (WGS) entry which is preliminary data.</text>
</comment>
<dbReference type="RefSeq" id="WP_113954159.1">
    <property type="nucleotide sequence ID" value="NZ_QNRT01000002.1"/>
</dbReference>
<keyword evidence="1" id="KW-0732">Signal</keyword>
<evidence type="ECO:0000256" key="1">
    <source>
        <dbReference type="SAM" id="SignalP"/>
    </source>
</evidence>
<dbReference type="Proteomes" id="UP000253083">
    <property type="component" value="Unassembled WGS sequence"/>
</dbReference>
<dbReference type="InParanoid" id="A0A395JLB1"/>
<gene>
    <name evidence="2" type="ORF">DFR28_102810</name>
</gene>
<organism evidence="2 3">
    <name type="scientific">Arenicella xantha</name>
    <dbReference type="NCBI Taxonomy" id="644221"/>
    <lineage>
        <taxon>Bacteria</taxon>
        <taxon>Pseudomonadati</taxon>
        <taxon>Pseudomonadota</taxon>
        <taxon>Gammaproteobacteria</taxon>
        <taxon>Arenicellales</taxon>
        <taxon>Arenicellaceae</taxon>
        <taxon>Arenicella</taxon>
    </lineage>
</organism>
<dbReference type="EMBL" id="QNRT01000002">
    <property type="protein sequence ID" value="RBP51389.1"/>
    <property type="molecule type" value="Genomic_DNA"/>
</dbReference>
<feature type="signal peptide" evidence="1">
    <location>
        <begin position="1"/>
        <end position="22"/>
    </location>
</feature>
<evidence type="ECO:0000313" key="2">
    <source>
        <dbReference type="EMBL" id="RBP51389.1"/>
    </source>
</evidence>
<keyword evidence="3" id="KW-1185">Reference proteome</keyword>
<evidence type="ECO:0000313" key="3">
    <source>
        <dbReference type="Proteomes" id="UP000253083"/>
    </source>
</evidence>
<name>A0A395JLB1_9GAMM</name>
<accession>A0A395JLB1</accession>
<feature type="chain" id="PRO_5017453171" evidence="1">
    <location>
        <begin position="23"/>
        <end position="149"/>
    </location>
</feature>
<proteinExistence type="predicted"/>
<dbReference type="OrthoDB" id="344729at2"/>
<dbReference type="NCBIfam" id="NF041384">
    <property type="entry name" value="YHS_seleno_dom"/>
    <property type="match status" value="1"/>
</dbReference>
<sequence>MKHNLQIFLLSLGLLLSANAQAVDPTYTEFFSDKAIRGYDTVAYFTVGRAVKGDEAYQAKYNDATWLFSSAENLALFSANPSQYAPQFGGYCAYAVANNTTASIKPELFTIHEGKLYLNYSKSVNEKWLSDKVNLIDRANRNWPSLLAD</sequence>